<evidence type="ECO:0000256" key="5">
    <source>
        <dbReference type="ARBA" id="ARBA00022729"/>
    </source>
</evidence>
<keyword evidence="3" id="KW-0813">Transport</keyword>
<comment type="similarity">
    <text evidence="2">Belongs to the bacterial solute-binding protein 8 family.</text>
</comment>
<dbReference type="GO" id="GO:0030288">
    <property type="term" value="C:outer membrane-bounded periplasmic space"/>
    <property type="evidence" value="ECO:0007669"/>
    <property type="project" value="TreeGrafter"/>
</dbReference>
<feature type="domain" description="Fe/B12 periplasmic-binding" evidence="6">
    <location>
        <begin position="38"/>
        <end position="299"/>
    </location>
</feature>
<dbReference type="PRINTS" id="PR01715">
    <property type="entry name" value="FERRIBNDNGPP"/>
</dbReference>
<keyword evidence="8" id="KW-1185">Reference proteome</keyword>
<dbReference type="Proteomes" id="UP000199677">
    <property type="component" value="Unassembled WGS sequence"/>
</dbReference>
<gene>
    <name evidence="7" type="ORF">SAMN04487951_11716</name>
</gene>
<evidence type="ECO:0000256" key="3">
    <source>
        <dbReference type="ARBA" id="ARBA00022448"/>
    </source>
</evidence>
<evidence type="ECO:0000259" key="6">
    <source>
        <dbReference type="PROSITE" id="PS50983"/>
    </source>
</evidence>
<dbReference type="Pfam" id="PF01497">
    <property type="entry name" value="Peripla_BP_2"/>
    <property type="match status" value="1"/>
</dbReference>
<dbReference type="InterPro" id="IPR002491">
    <property type="entry name" value="ABC_transptr_periplasmic_BD"/>
</dbReference>
<dbReference type="Gene3D" id="3.40.50.1980">
    <property type="entry name" value="Nitrogenase molybdenum iron protein domain"/>
    <property type="match status" value="2"/>
</dbReference>
<name>A0A1H0HW12_9GAMM</name>
<reference evidence="8" key="1">
    <citation type="submission" date="2016-10" db="EMBL/GenBank/DDBJ databases">
        <authorList>
            <person name="Varghese N."/>
            <person name="Submissions S."/>
        </authorList>
    </citation>
    <scope>NUCLEOTIDE SEQUENCE [LARGE SCALE GENOMIC DNA]</scope>
    <source>
        <strain evidence="8">CGMCC 1.6494</strain>
    </source>
</reference>
<accession>A0A1H0HW12</accession>
<dbReference type="EMBL" id="FNII01000017">
    <property type="protein sequence ID" value="SDO23373.1"/>
    <property type="molecule type" value="Genomic_DNA"/>
</dbReference>
<keyword evidence="5" id="KW-0732">Signal</keyword>
<evidence type="ECO:0000313" key="7">
    <source>
        <dbReference type="EMBL" id="SDO23373.1"/>
    </source>
</evidence>
<proteinExistence type="inferred from homology"/>
<keyword evidence="4" id="KW-0406">Ion transport</keyword>
<keyword evidence="4" id="KW-0408">Iron</keyword>
<evidence type="ECO:0000256" key="2">
    <source>
        <dbReference type="ARBA" id="ARBA00008814"/>
    </source>
</evidence>
<dbReference type="STRING" id="416873.SAMN04487951_11716"/>
<dbReference type="PROSITE" id="PS50983">
    <property type="entry name" value="FE_B12_PBP"/>
    <property type="match status" value="1"/>
</dbReference>
<sequence>MPGFTIALRLSFNSVVAMVVIAALTLPTKSLASSNAPTIAALDSRIVETLIAMELPPVAFTYPGSQYYLSNSSLSGSTNLGLASQPNLELLNQFSPQQILISPYLTQISAQLSGIAKVVILTPYNSEKRTGRWRQLTSFTRKLGKHIGEMKSAESLIRESEHQLQVLRDRLPRDQPPFLIISFMDHRHARVFGNNSMFQGALEQLELTNAWQGQNNHLGFTTVSIDALIDIDARLIILESPYANSPVHEQFFAEGIWGYMRSLQRGDEIYLPATFSHFGALPSARHFAELLVETLEATTS</sequence>
<dbReference type="AlphaFoldDB" id="A0A1H0HW12"/>
<dbReference type="PANTHER" id="PTHR30532">
    <property type="entry name" value="IRON III DICITRATE-BINDING PERIPLASMIC PROTEIN"/>
    <property type="match status" value="1"/>
</dbReference>
<comment type="subcellular location">
    <subcellularLocation>
        <location evidence="1">Cell envelope</location>
    </subcellularLocation>
</comment>
<dbReference type="SUPFAM" id="SSF53807">
    <property type="entry name" value="Helical backbone' metal receptor"/>
    <property type="match status" value="1"/>
</dbReference>
<evidence type="ECO:0000256" key="1">
    <source>
        <dbReference type="ARBA" id="ARBA00004196"/>
    </source>
</evidence>
<dbReference type="GO" id="GO:1901678">
    <property type="term" value="P:iron coordination entity transport"/>
    <property type="evidence" value="ECO:0007669"/>
    <property type="project" value="UniProtKB-ARBA"/>
</dbReference>
<dbReference type="PANTHER" id="PTHR30532:SF1">
    <property type="entry name" value="IRON(3+)-HYDROXAMATE-BINDING PROTEIN FHUD"/>
    <property type="match status" value="1"/>
</dbReference>
<protein>
    <submittedName>
        <fullName evidence="7">Iron complex transport system substrate-binding protein</fullName>
    </submittedName>
</protein>
<dbReference type="RefSeq" id="WP_089707655.1">
    <property type="nucleotide sequence ID" value="NZ_FNII01000017.1"/>
</dbReference>
<dbReference type="OrthoDB" id="6149558at2"/>
<dbReference type="InterPro" id="IPR051313">
    <property type="entry name" value="Bact_iron-sidero_bind"/>
</dbReference>
<evidence type="ECO:0000313" key="8">
    <source>
        <dbReference type="Proteomes" id="UP000199677"/>
    </source>
</evidence>
<keyword evidence="4" id="KW-0410">Iron transport</keyword>
<organism evidence="7 8">
    <name type="scientific">Vreelandella arcis</name>
    <dbReference type="NCBI Taxonomy" id="416873"/>
    <lineage>
        <taxon>Bacteria</taxon>
        <taxon>Pseudomonadati</taxon>
        <taxon>Pseudomonadota</taxon>
        <taxon>Gammaproteobacteria</taxon>
        <taxon>Oceanospirillales</taxon>
        <taxon>Halomonadaceae</taxon>
        <taxon>Vreelandella</taxon>
    </lineage>
</organism>
<evidence type="ECO:0000256" key="4">
    <source>
        <dbReference type="ARBA" id="ARBA00022496"/>
    </source>
</evidence>